<comment type="similarity">
    <text evidence="1">Belongs to the ATP-dependent DNA ligase family.</text>
</comment>
<name>A0AAU1U835_9ACTN</name>
<evidence type="ECO:0000256" key="2">
    <source>
        <dbReference type="ARBA" id="ARBA00022598"/>
    </source>
</evidence>
<reference evidence="4" key="1">
    <citation type="submission" date="2022-10" db="EMBL/GenBank/DDBJ databases">
        <title>The complete genomes of actinobacterial strains from the NBC collection.</title>
        <authorList>
            <person name="Joergensen T.S."/>
            <person name="Alvarez Arevalo M."/>
            <person name="Sterndorff E.B."/>
            <person name="Faurdal D."/>
            <person name="Vuksanovic O."/>
            <person name="Mourched A.-S."/>
            <person name="Charusanti P."/>
            <person name="Shaw S."/>
            <person name="Blin K."/>
            <person name="Weber T."/>
        </authorList>
    </citation>
    <scope>NUCLEOTIDE SEQUENCE</scope>
    <source>
        <strain evidence="4">NBC_00119</strain>
    </source>
</reference>
<dbReference type="GO" id="GO:0003910">
    <property type="term" value="F:DNA ligase (ATP) activity"/>
    <property type="evidence" value="ECO:0007669"/>
    <property type="project" value="InterPro"/>
</dbReference>
<dbReference type="Gene3D" id="3.30.470.30">
    <property type="entry name" value="DNA ligase/mRNA capping enzyme"/>
    <property type="match status" value="1"/>
</dbReference>
<keyword evidence="2 4" id="KW-0436">Ligase</keyword>
<dbReference type="Gene3D" id="3.30.1490.70">
    <property type="match status" value="1"/>
</dbReference>
<dbReference type="GO" id="GO:0006310">
    <property type="term" value="P:DNA recombination"/>
    <property type="evidence" value="ECO:0007669"/>
    <property type="project" value="InterPro"/>
</dbReference>
<dbReference type="Pfam" id="PF01068">
    <property type="entry name" value="DNA_ligase_A_M"/>
    <property type="match status" value="1"/>
</dbReference>
<dbReference type="SUPFAM" id="SSF56091">
    <property type="entry name" value="DNA ligase/mRNA capping enzyme, catalytic domain"/>
    <property type="match status" value="1"/>
</dbReference>
<dbReference type="GO" id="GO:0005524">
    <property type="term" value="F:ATP binding"/>
    <property type="evidence" value="ECO:0007669"/>
    <property type="project" value="InterPro"/>
</dbReference>
<dbReference type="AlphaFoldDB" id="A0AAU1U835"/>
<dbReference type="PROSITE" id="PS50160">
    <property type="entry name" value="DNA_LIGASE_A3"/>
    <property type="match status" value="1"/>
</dbReference>
<dbReference type="GO" id="GO:0006281">
    <property type="term" value="P:DNA repair"/>
    <property type="evidence" value="ECO:0007669"/>
    <property type="project" value="InterPro"/>
</dbReference>
<feature type="domain" description="ATP-dependent DNA ligase family profile" evidence="3">
    <location>
        <begin position="111"/>
        <end position="204"/>
    </location>
</feature>
<evidence type="ECO:0000256" key="1">
    <source>
        <dbReference type="ARBA" id="ARBA00007572"/>
    </source>
</evidence>
<sequence>MDENAQAVALRPPVDVMRPQAVDEIPEQTGTPERLQYSLKLDGFRALAFILEGGRVFLQSRSQRDLAREFPEIAAYLGEHLPAGTVLDGELCAYRDGRLSFTDLLRSHADRERSGIPVSYVAFDILAVPGRDVRALPLKKRWELLGAALQDIGPPLQRVLATLDEETAHVWFRDIRAAGVEGIVAKELRSTYRAGGTQAWRKIRHADTTDGELLGVFGPLGRPQALLVQLPDDRTVKTSPRLTPAQSRQVGELVRGRLGQLTHHPEHGPVRLLTDPVLVELRQAAGRHGTVRFVRVRSDG</sequence>
<evidence type="ECO:0000313" key="4">
    <source>
        <dbReference type="EMBL" id="WTS13103.1"/>
    </source>
</evidence>
<proteinExistence type="inferred from homology"/>
<dbReference type="InterPro" id="IPR050191">
    <property type="entry name" value="ATP-dep_DNA_ligase"/>
</dbReference>
<dbReference type="InterPro" id="IPR012310">
    <property type="entry name" value="DNA_ligase_ATP-dep_cent"/>
</dbReference>
<protein>
    <submittedName>
        <fullName evidence="4">DNA ligase</fullName>
    </submittedName>
</protein>
<dbReference type="EMBL" id="CP108195">
    <property type="protein sequence ID" value="WTS13103.1"/>
    <property type="molecule type" value="Genomic_DNA"/>
</dbReference>
<dbReference type="PANTHER" id="PTHR45674">
    <property type="entry name" value="DNA LIGASE 1/3 FAMILY MEMBER"/>
    <property type="match status" value="1"/>
</dbReference>
<gene>
    <name evidence="4" type="ORF">OHU69_19845</name>
</gene>
<organism evidence="4">
    <name type="scientific">Streptomyces sp. NBC_00119</name>
    <dbReference type="NCBI Taxonomy" id="2975659"/>
    <lineage>
        <taxon>Bacteria</taxon>
        <taxon>Bacillati</taxon>
        <taxon>Actinomycetota</taxon>
        <taxon>Actinomycetes</taxon>
        <taxon>Kitasatosporales</taxon>
        <taxon>Streptomycetaceae</taxon>
        <taxon>Streptomyces</taxon>
    </lineage>
</organism>
<accession>A0AAU1U835</accession>
<evidence type="ECO:0000259" key="3">
    <source>
        <dbReference type="PROSITE" id="PS50160"/>
    </source>
</evidence>
<dbReference type="PANTHER" id="PTHR45674:SF4">
    <property type="entry name" value="DNA LIGASE 1"/>
    <property type="match status" value="1"/>
</dbReference>